<proteinExistence type="predicted"/>
<accession>A0AB73N3D7</accession>
<organism evidence="1 2">
    <name type="scientific">Leptospira santarosai</name>
    <dbReference type="NCBI Taxonomy" id="28183"/>
    <lineage>
        <taxon>Bacteria</taxon>
        <taxon>Pseudomonadati</taxon>
        <taxon>Spirochaetota</taxon>
        <taxon>Spirochaetia</taxon>
        <taxon>Leptospirales</taxon>
        <taxon>Leptospiraceae</taxon>
        <taxon>Leptospira</taxon>
    </lineage>
</organism>
<comment type="caution">
    <text evidence="1">The sequence shown here is derived from an EMBL/GenBank/DDBJ whole genome shotgun (WGS) entry which is preliminary data.</text>
</comment>
<sequence>MRRDLSAPIFGLRILVDSGFQTLEVGVNFLSNLQFLKVIVVFEKIRFRSVKNYGNNRIYDP</sequence>
<name>A0AB73N3D7_9LEPT</name>
<evidence type="ECO:0000313" key="1">
    <source>
        <dbReference type="EMBL" id="ONF94307.1"/>
    </source>
</evidence>
<evidence type="ECO:0000313" key="2">
    <source>
        <dbReference type="Proteomes" id="UP000189337"/>
    </source>
</evidence>
<dbReference type="Proteomes" id="UP000189337">
    <property type="component" value="Unassembled WGS sequence"/>
</dbReference>
<protein>
    <submittedName>
        <fullName evidence="1">Uncharacterized protein</fullName>
    </submittedName>
</protein>
<gene>
    <name evidence="1" type="ORF">BWD14_03265</name>
</gene>
<dbReference type="EMBL" id="MTSU01000002">
    <property type="protein sequence ID" value="ONF94307.1"/>
    <property type="molecule type" value="Genomic_DNA"/>
</dbReference>
<reference evidence="1 2" key="1">
    <citation type="submission" date="2017-01" db="EMBL/GenBank/DDBJ databases">
        <title>Comparative genomic analysis of Brazilian Leptospira santarosai.</title>
        <authorList>
            <person name="Moreno L.Z."/>
            <person name="Miraglia F."/>
            <person name="Kremer F.S."/>
            <person name="Eslabao M.R."/>
            <person name="Lilenbaum W."/>
            <person name="Dellagostin O.A."/>
            <person name="Moreno A.M."/>
        </authorList>
    </citation>
    <scope>NUCLEOTIDE SEQUENCE [LARGE SCALE GENOMIC DNA]</scope>
    <source>
        <strain evidence="1 2">M52/8-19</strain>
    </source>
</reference>
<dbReference type="AlphaFoldDB" id="A0AB73N3D7"/>